<dbReference type="GO" id="GO:0005975">
    <property type="term" value="P:carbohydrate metabolic process"/>
    <property type="evidence" value="ECO:0007669"/>
    <property type="project" value="InterPro"/>
</dbReference>
<dbReference type="RefSeq" id="WP_183366409.1">
    <property type="nucleotide sequence ID" value="NZ_JACIEZ010000004.1"/>
</dbReference>
<dbReference type="AlphaFoldDB" id="A0A7W6J5D8"/>
<protein>
    <submittedName>
        <fullName evidence="1">dTDP-4-dehydrorhamnose reductase</fullName>
        <ecNumber evidence="1">1.1.1.133</ecNumber>
    </submittedName>
</protein>
<accession>A0A7W6J5D8</accession>
<keyword evidence="2" id="KW-1185">Reference proteome</keyword>
<dbReference type="EC" id="1.1.1.133" evidence="1"/>
<dbReference type="InterPro" id="IPR017853">
    <property type="entry name" value="GH"/>
</dbReference>
<dbReference type="InterPro" id="IPR001360">
    <property type="entry name" value="Glyco_hydro_1"/>
</dbReference>
<organism evidence="1 2">
    <name type="scientific">Gellertiella hungarica</name>
    <dbReference type="NCBI Taxonomy" id="1572859"/>
    <lineage>
        <taxon>Bacteria</taxon>
        <taxon>Pseudomonadati</taxon>
        <taxon>Pseudomonadota</taxon>
        <taxon>Alphaproteobacteria</taxon>
        <taxon>Hyphomicrobiales</taxon>
        <taxon>Rhizobiaceae</taxon>
        <taxon>Gellertiella</taxon>
    </lineage>
</organism>
<dbReference type="GO" id="GO:0008831">
    <property type="term" value="F:dTDP-4-dehydrorhamnose reductase activity"/>
    <property type="evidence" value="ECO:0007669"/>
    <property type="project" value="UniProtKB-EC"/>
</dbReference>
<reference evidence="1 2" key="1">
    <citation type="submission" date="2020-08" db="EMBL/GenBank/DDBJ databases">
        <title>Genomic Encyclopedia of Type Strains, Phase IV (KMG-IV): sequencing the most valuable type-strain genomes for metagenomic binning, comparative biology and taxonomic classification.</title>
        <authorList>
            <person name="Goeker M."/>
        </authorList>
    </citation>
    <scope>NUCLEOTIDE SEQUENCE [LARGE SCALE GENOMIC DNA]</scope>
    <source>
        <strain evidence="1 2">DSM 29853</strain>
    </source>
</reference>
<dbReference type="Proteomes" id="UP000528286">
    <property type="component" value="Unassembled WGS sequence"/>
</dbReference>
<name>A0A7W6J5D8_9HYPH</name>
<dbReference type="EMBL" id="JACIEZ010000004">
    <property type="protein sequence ID" value="MBB4065097.1"/>
    <property type="molecule type" value="Genomic_DNA"/>
</dbReference>
<dbReference type="Gene3D" id="3.20.20.80">
    <property type="entry name" value="Glycosidases"/>
    <property type="match status" value="1"/>
</dbReference>
<dbReference type="GO" id="GO:0004553">
    <property type="term" value="F:hydrolase activity, hydrolyzing O-glycosyl compounds"/>
    <property type="evidence" value="ECO:0007669"/>
    <property type="project" value="InterPro"/>
</dbReference>
<dbReference type="Pfam" id="PF00232">
    <property type="entry name" value="Glyco_hydro_1"/>
    <property type="match status" value="1"/>
</dbReference>
<evidence type="ECO:0000313" key="2">
    <source>
        <dbReference type="Proteomes" id="UP000528286"/>
    </source>
</evidence>
<keyword evidence="1" id="KW-0560">Oxidoreductase</keyword>
<dbReference type="SUPFAM" id="SSF51445">
    <property type="entry name" value="(Trans)glycosidases"/>
    <property type="match status" value="1"/>
</dbReference>
<gene>
    <name evidence="1" type="ORF">GGR23_002298</name>
</gene>
<comment type="caution">
    <text evidence="1">The sequence shown here is derived from an EMBL/GenBank/DDBJ whole genome shotgun (WGS) entry which is preliminary data.</text>
</comment>
<proteinExistence type="predicted"/>
<evidence type="ECO:0000313" key="1">
    <source>
        <dbReference type="EMBL" id="MBB4065097.1"/>
    </source>
</evidence>
<sequence>MTSPAKHPLELWGGLECSIVRVGDAYRDQFQETGHYERPTDLDAVADLGIRTLRYPVLWEAVSPESPEIQDFGWHDERLAQLKALGIEPVIGLMHHGSGPRYTDLLDRNLPELLAAHALRVADRYPHVRRFTPINEPLTTARFSALYGFWYPHSTDMRDFCRAVVNQCRATMLCMRAIRTVNPAAELVQTEDMGKTFSTARLKYQADYENERRWLSLDLLFGRVGNDHPWHRILMDHGIEQAELEELERDAVPPAIVGINYYLTSERFLDHRKEYWPEWQQAGGNGRHHYADLEAVRVHLPAEDTGLEHRLREVWGRYGTKIAVTEAHLGCSRDEQLRWLSEIWQTAKRLRNDHIDITAVTIWSMFGSTDWNSLLRRREGSYEAGAFDVRGRSPQPTALASAAAAICRDGDFDHPILDRPGWWRRPERFHRPRDRPKKAEPADRCALVVAAEDAPLLTLQTVLDLRGMDCTAIRLAALPGTDAARHVSLSSERQTWAIILLLGGDPDPSMDMVRAHARQLDLPLLLFSRTVGPHPLHHQTSPPLLISSCRIYPPIAGAGGRAGATDDGTAKAMSTHRELRASCLEDLFHLGLDLLLDSGGSRYLPAYAA</sequence>